<name>A0A839T551_AZOMA</name>
<comment type="caution">
    <text evidence="9">The sequence shown here is derived from an EMBL/GenBank/DDBJ whole genome shotgun (WGS) entry which is preliminary data.</text>
</comment>
<dbReference type="Proteomes" id="UP000549250">
    <property type="component" value="Unassembled WGS sequence"/>
</dbReference>
<accession>A0A839T551</accession>
<evidence type="ECO:0000259" key="8">
    <source>
        <dbReference type="Pfam" id="PF02470"/>
    </source>
</evidence>
<evidence type="ECO:0000256" key="2">
    <source>
        <dbReference type="ARBA" id="ARBA00022475"/>
    </source>
</evidence>
<feature type="domain" description="Mce/MlaD" evidence="8">
    <location>
        <begin position="41"/>
        <end position="132"/>
    </location>
</feature>
<dbReference type="GO" id="GO:0005886">
    <property type="term" value="C:plasma membrane"/>
    <property type="evidence" value="ECO:0007669"/>
    <property type="project" value="UniProtKB-SubCell"/>
</dbReference>
<keyword evidence="3" id="KW-0997">Cell inner membrane</keyword>
<proteinExistence type="predicted"/>
<evidence type="ECO:0000256" key="3">
    <source>
        <dbReference type="ARBA" id="ARBA00022519"/>
    </source>
</evidence>
<evidence type="ECO:0000313" key="9">
    <source>
        <dbReference type="EMBL" id="MBB3104149.1"/>
    </source>
</evidence>
<organism evidence="9 10">
    <name type="scientific">Azomonas macrocytogenes</name>
    <name type="common">Azotobacter macrocytogenes</name>
    <dbReference type="NCBI Taxonomy" id="69962"/>
    <lineage>
        <taxon>Bacteria</taxon>
        <taxon>Pseudomonadati</taxon>
        <taxon>Pseudomonadota</taxon>
        <taxon>Gammaproteobacteria</taxon>
        <taxon>Pseudomonadales</taxon>
        <taxon>Pseudomonadaceae</taxon>
        <taxon>Azomonas</taxon>
    </lineage>
</organism>
<reference evidence="9 10" key="1">
    <citation type="submission" date="2020-08" db="EMBL/GenBank/DDBJ databases">
        <title>Genomic Encyclopedia of Type Strains, Phase III (KMG-III): the genomes of soil and plant-associated and newly described type strains.</title>
        <authorList>
            <person name="Whitman W."/>
        </authorList>
    </citation>
    <scope>NUCLEOTIDE SEQUENCE [LARGE SCALE GENOMIC DNA]</scope>
    <source>
        <strain evidence="9 10">CECT 4462</strain>
    </source>
</reference>
<dbReference type="PANTHER" id="PTHR30462:SF0">
    <property type="entry name" value="INTERMEMBRANE TRANSPORT PROTEIN YEBT"/>
    <property type="match status" value="1"/>
</dbReference>
<keyword evidence="6 7" id="KW-0472">Membrane</keyword>
<feature type="domain" description="Mce/MlaD" evidence="8">
    <location>
        <begin position="398"/>
        <end position="458"/>
    </location>
</feature>
<dbReference type="Pfam" id="PF02470">
    <property type="entry name" value="MlaD"/>
    <property type="match status" value="6"/>
</dbReference>
<dbReference type="RefSeq" id="WP_183167045.1">
    <property type="nucleotide sequence ID" value="NZ_JACHXI010000013.1"/>
</dbReference>
<dbReference type="PANTHER" id="PTHR30462">
    <property type="entry name" value="INTERMEMBRANE TRANSPORT PROTEIN PQIB-RELATED"/>
    <property type="match status" value="1"/>
</dbReference>
<evidence type="ECO:0000256" key="5">
    <source>
        <dbReference type="ARBA" id="ARBA00022989"/>
    </source>
</evidence>
<comment type="subcellular location">
    <subcellularLocation>
        <location evidence="1">Cell inner membrane</location>
    </subcellularLocation>
</comment>
<keyword evidence="5 7" id="KW-1133">Transmembrane helix</keyword>
<evidence type="ECO:0000313" key="10">
    <source>
        <dbReference type="Proteomes" id="UP000549250"/>
    </source>
</evidence>
<feature type="domain" description="Mce/MlaD" evidence="8">
    <location>
        <begin position="283"/>
        <end position="372"/>
    </location>
</feature>
<gene>
    <name evidence="9" type="ORF">FHR87_002564</name>
</gene>
<evidence type="ECO:0000256" key="1">
    <source>
        <dbReference type="ARBA" id="ARBA00004533"/>
    </source>
</evidence>
<sequence length="768" mass="83911">MSDLPKASVRPVSNLSVIWILPFLALAIGAWLAWQAYNQRGIEVDVVFESGEGIEVGKTAVVYKGMSVGTVQNLRLTEDGSRQVVVVTLEMKKEFQDHLRERTRFWLVRPSITLAGISGLETLVSGNYIGVSIGEGEKARRFYALAEEPPMPDSRFGLHLTLEADTLGSISRGSPVFYRQIEVGQVKNYQLAADQSTVEIKVFIKPEYTSLVRKNTRFWNASGVNVEANLTGVKLHTESLASIVAGGIAFSSPSNTTGNEEAVDPLQPFRLYENFEAAQIGIRAQVTFEDYEGLEAEHTPVMYKGMRVGVLKHLSVESGFASAEAELSLDPLIEPYLVEGTEFWLVKPSISLAGITGLEALVKGNYISIRPGEKDAAPKRSFQARAKAPPLDISSPGLHLVLFADTLGSVDIGSPILYKQVKVGSVQSYQFSRDQKSVIIGVHIEPSYVGLVNSSSRFWNTSGIALNASIAGIQMRSESLQSILLGGISFETPDRNAAVTGKIQRFQLYKDRDGALKQGVPIEISLQRADGLHPGVPIRYRGLEVGRIDSVDLSEDLQSVRLKALITEAQEQIVRAGSIFRVIRPELGLLKTANLDTLVFGPYIEVQPAKGSAAKQTRFVGLEGPQAPLADEGLSLVLSAPRLGSIKPGNPVTYREIVVGRVVDYELGPNADRVLIKVRIEPRFSPLVHTGSRFWESSGLDMDFDLLKGARIRSESLETLLQGGIAFATPAGEKMGRSALPGQTFVLFKSPQDEWLEWAPKIALDKKK</sequence>
<protein>
    <submittedName>
        <fullName evidence="9">Paraquat-inducible protein B</fullName>
    </submittedName>
</protein>
<keyword evidence="10" id="KW-1185">Reference proteome</keyword>
<keyword evidence="4 7" id="KW-0812">Transmembrane</keyword>
<feature type="transmembrane region" description="Helical" evidence="7">
    <location>
        <begin position="12"/>
        <end position="34"/>
    </location>
</feature>
<feature type="domain" description="Mce/MlaD" evidence="8">
    <location>
        <begin position="634"/>
        <end position="693"/>
    </location>
</feature>
<evidence type="ECO:0000256" key="6">
    <source>
        <dbReference type="ARBA" id="ARBA00023136"/>
    </source>
</evidence>
<dbReference type="InterPro" id="IPR051800">
    <property type="entry name" value="PqiA-PqiB_transport"/>
</dbReference>
<dbReference type="AlphaFoldDB" id="A0A839T551"/>
<evidence type="ECO:0000256" key="4">
    <source>
        <dbReference type="ARBA" id="ARBA00022692"/>
    </source>
</evidence>
<feature type="domain" description="Mce/MlaD" evidence="8">
    <location>
        <begin position="158"/>
        <end position="226"/>
    </location>
</feature>
<evidence type="ECO:0000256" key="7">
    <source>
        <dbReference type="SAM" id="Phobius"/>
    </source>
</evidence>
<feature type="domain" description="Mce/MlaD" evidence="8">
    <location>
        <begin position="519"/>
        <end position="587"/>
    </location>
</feature>
<keyword evidence="2" id="KW-1003">Cell membrane</keyword>
<dbReference type="InterPro" id="IPR003399">
    <property type="entry name" value="Mce/MlaD"/>
</dbReference>
<dbReference type="EMBL" id="JACHXI010000013">
    <property type="protein sequence ID" value="MBB3104149.1"/>
    <property type="molecule type" value="Genomic_DNA"/>
</dbReference>